<dbReference type="Gene3D" id="1.10.8.420">
    <property type="entry name" value="RecR Domain 1"/>
    <property type="match status" value="1"/>
</dbReference>
<evidence type="ECO:0000313" key="9">
    <source>
        <dbReference type="EMBL" id="QED27785.1"/>
    </source>
</evidence>
<dbReference type="InterPro" id="IPR006171">
    <property type="entry name" value="TOPRIM_dom"/>
</dbReference>
<dbReference type="Pfam" id="PF13662">
    <property type="entry name" value="Toprim_4"/>
    <property type="match status" value="1"/>
</dbReference>
<dbReference type="Pfam" id="PF02132">
    <property type="entry name" value="RecR_ZnF"/>
    <property type="match status" value="1"/>
</dbReference>
<comment type="similarity">
    <text evidence="7">Belongs to the RecR family.</text>
</comment>
<keyword evidence="3 7" id="KW-0863">Zinc-finger</keyword>
<gene>
    <name evidence="7 9" type="primary">recR</name>
    <name evidence="9" type="ORF">FRD01_11175</name>
</gene>
<dbReference type="InterPro" id="IPR015967">
    <property type="entry name" value="Rcmb_RecR_Znf"/>
</dbReference>
<keyword evidence="6 7" id="KW-0234">DNA repair</keyword>
<keyword evidence="1 7" id="KW-0479">Metal-binding</keyword>
<dbReference type="KEGG" id="bbae:FRD01_11175"/>
<evidence type="ECO:0000256" key="6">
    <source>
        <dbReference type="ARBA" id="ARBA00023204"/>
    </source>
</evidence>
<evidence type="ECO:0000256" key="2">
    <source>
        <dbReference type="ARBA" id="ARBA00022763"/>
    </source>
</evidence>
<reference evidence="9 10" key="1">
    <citation type="submission" date="2019-08" db="EMBL/GenBank/DDBJ databases">
        <authorList>
            <person name="Liang Q."/>
        </authorList>
    </citation>
    <scope>NUCLEOTIDE SEQUENCE [LARGE SCALE GENOMIC DNA]</scope>
    <source>
        <strain evidence="9 10">V1718</strain>
    </source>
</reference>
<dbReference type="CDD" id="cd01025">
    <property type="entry name" value="TOPRIM_recR"/>
    <property type="match status" value="1"/>
</dbReference>
<dbReference type="GO" id="GO:0008270">
    <property type="term" value="F:zinc ion binding"/>
    <property type="evidence" value="ECO:0007669"/>
    <property type="project" value="UniProtKB-KW"/>
</dbReference>
<dbReference type="Pfam" id="PF21176">
    <property type="entry name" value="RecR_HhH"/>
    <property type="match status" value="1"/>
</dbReference>
<protein>
    <recommendedName>
        <fullName evidence="7">Recombination protein RecR</fullName>
    </recommendedName>
</protein>
<feature type="domain" description="Toprim" evidence="8">
    <location>
        <begin position="80"/>
        <end position="176"/>
    </location>
</feature>
<dbReference type="NCBIfam" id="TIGR00615">
    <property type="entry name" value="recR"/>
    <property type="match status" value="1"/>
</dbReference>
<dbReference type="Proteomes" id="UP000321595">
    <property type="component" value="Chromosome"/>
</dbReference>
<evidence type="ECO:0000256" key="1">
    <source>
        <dbReference type="ARBA" id="ARBA00022723"/>
    </source>
</evidence>
<dbReference type="HAMAP" id="MF_00017">
    <property type="entry name" value="RecR"/>
    <property type="match status" value="1"/>
</dbReference>
<dbReference type="PROSITE" id="PS01300">
    <property type="entry name" value="RECR"/>
    <property type="match status" value="1"/>
</dbReference>
<accession>A0A5B8XQI5</accession>
<evidence type="ECO:0000313" key="10">
    <source>
        <dbReference type="Proteomes" id="UP000321595"/>
    </source>
</evidence>
<evidence type="ECO:0000256" key="4">
    <source>
        <dbReference type="ARBA" id="ARBA00022833"/>
    </source>
</evidence>
<dbReference type="PANTHER" id="PTHR30446">
    <property type="entry name" value="RECOMBINATION PROTEIN RECR"/>
    <property type="match status" value="1"/>
</dbReference>
<keyword evidence="5 7" id="KW-0233">DNA recombination</keyword>
<dbReference type="PROSITE" id="PS50880">
    <property type="entry name" value="TOPRIM"/>
    <property type="match status" value="1"/>
</dbReference>
<dbReference type="RefSeq" id="WP_146959629.1">
    <property type="nucleotide sequence ID" value="NZ_CP042467.1"/>
</dbReference>
<sequence length="199" mass="21737">MKPDDPITHLISAFARLPGIGERTASRLAFFVMNQPGDLVDDLSEALQRVKVEVGFCERCSNLTKGTLCQICEDTKRDPATICVVESTPDLRAIERTGEFRGTYHVLHGLISPLEGIGPDDLKVRELLARFGTDSEVKEVILATSPSVDGEATALYLARLLKPLGVNVSRIASGIPIGGELEYADKVTLSRAIMQRRVF</sequence>
<dbReference type="PANTHER" id="PTHR30446:SF0">
    <property type="entry name" value="RECOMBINATION PROTEIN RECR"/>
    <property type="match status" value="1"/>
</dbReference>
<proteinExistence type="inferred from homology"/>
<dbReference type="OrthoDB" id="9802672at2"/>
<dbReference type="Gene3D" id="6.10.250.240">
    <property type="match status" value="1"/>
</dbReference>
<evidence type="ECO:0000256" key="7">
    <source>
        <dbReference type="HAMAP-Rule" id="MF_00017"/>
    </source>
</evidence>
<feature type="zinc finger region" description="C4-type" evidence="7">
    <location>
        <begin position="57"/>
        <end position="72"/>
    </location>
</feature>
<comment type="function">
    <text evidence="7">May play a role in DNA repair. It seems to be involved in an RecBC-independent recombinational process of DNA repair. It may act with RecF and RecO.</text>
</comment>
<dbReference type="GO" id="GO:0006281">
    <property type="term" value="P:DNA repair"/>
    <property type="evidence" value="ECO:0007669"/>
    <property type="project" value="UniProtKB-UniRule"/>
</dbReference>
<keyword evidence="2 7" id="KW-0227">DNA damage</keyword>
<evidence type="ECO:0000259" key="8">
    <source>
        <dbReference type="PROSITE" id="PS50880"/>
    </source>
</evidence>
<dbReference type="InterPro" id="IPR023627">
    <property type="entry name" value="Rcmb_RecR"/>
</dbReference>
<dbReference type="SUPFAM" id="SSF111304">
    <property type="entry name" value="Recombination protein RecR"/>
    <property type="match status" value="1"/>
</dbReference>
<organism evidence="9 10">
    <name type="scientific">Microvenator marinus</name>
    <dbReference type="NCBI Taxonomy" id="2600177"/>
    <lineage>
        <taxon>Bacteria</taxon>
        <taxon>Deltaproteobacteria</taxon>
        <taxon>Bradymonadales</taxon>
        <taxon>Microvenatoraceae</taxon>
        <taxon>Microvenator</taxon>
    </lineage>
</organism>
<evidence type="ECO:0000256" key="5">
    <source>
        <dbReference type="ARBA" id="ARBA00023172"/>
    </source>
</evidence>
<dbReference type="GO" id="GO:0003677">
    <property type="term" value="F:DNA binding"/>
    <property type="evidence" value="ECO:0007669"/>
    <property type="project" value="UniProtKB-UniRule"/>
</dbReference>
<dbReference type="GO" id="GO:0006310">
    <property type="term" value="P:DNA recombination"/>
    <property type="evidence" value="ECO:0007669"/>
    <property type="project" value="UniProtKB-UniRule"/>
</dbReference>
<keyword evidence="4 7" id="KW-0862">Zinc</keyword>
<dbReference type="Gene3D" id="3.40.1360.10">
    <property type="match status" value="1"/>
</dbReference>
<dbReference type="InterPro" id="IPR034137">
    <property type="entry name" value="TOPRIM_RecR"/>
</dbReference>
<keyword evidence="10" id="KW-1185">Reference proteome</keyword>
<dbReference type="EMBL" id="CP042467">
    <property type="protein sequence ID" value="QED27785.1"/>
    <property type="molecule type" value="Genomic_DNA"/>
</dbReference>
<dbReference type="AlphaFoldDB" id="A0A5B8XQI5"/>
<evidence type="ECO:0000256" key="3">
    <source>
        <dbReference type="ARBA" id="ARBA00022771"/>
    </source>
</evidence>
<dbReference type="InterPro" id="IPR000093">
    <property type="entry name" value="DNA_Rcmb_RecR"/>
</dbReference>
<name>A0A5B8XQI5_9DELT</name>
<dbReference type="Pfam" id="PF21175">
    <property type="entry name" value="RecR_C"/>
    <property type="match status" value="1"/>
</dbReference>
<dbReference type="SMART" id="SM00493">
    <property type="entry name" value="TOPRIM"/>
    <property type="match status" value="1"/>
</dbReference>